<dbReference type="InterPro" id="IPR027417">
    <property type="entry name" value="P-loop_NTPase"/>
</dbReference>
<feature type="domain" description="ArsA/GET3 Anion-transporting ATPase-like" evidence="2">
    <location>
        <begin position="9"/>
        <end position="163"/>
    </location>
</feature>
<dbReference type="InterPro" id="IPR016300">
    <property type="entry name" value="ATPase_ArsA/GET3"/>
</dbReference>
<reference evidence="4" key="1">
    <citation type="submission" date="2021-11" db="EMBL/GenBank/DDBJ databases">
        <title>Cultivation dependent microbiological survey of springs from the worlds oldest radium mine currently devoted to the extraction of radon-saturated water.</title>
        <authorList>
            <person name="Kapinusova G."/>
            <person name="Smrhova T."/>
            <person name="Strejcek M."/>
            <person name="Suman J."/>
            <person name="Jani K."/>
            <person name="Pajer P."/>
            <person name="Uhlik O."/>
        </authorList>
    </citation>
    <scope>NUCLEOTIDE SEQUENCE [LARGE SCALE GENOMIC DNA]</scope>
    <source>
        <strain evidence="4">J379</strain>
    </source>
</reference>
<dbReference type="SUPFAM" id="SSF52540">
    <property type="entry name" value="P-loop containing nucleoside triphosphate hydrolases"/>
    <property type="match status" value="1"/>
</dbReference>
<dbReference type="EMBL" id="CP088295">
    <property type="protein sequence ID" value="UUY02872.1"/>
    <property type="molecule type" value="Genomic_DNA"/>
</dbReference>
<evidence type="ECO:0000256" key="1">
    <source>
        <dbReference type="ARBA" id="ARBA00011040"/>
    </source>
</evidence>
<dbReference type="InterPro" id="IPR025723">
    <property type="entry name" value="ArsA/GET3_ATPase-like"/>
</dbReference>
<dbReference type="RefSeq" id="WP_353863394.1">
    <property type="nucleotide sequence ID" value="NZ_CP088295.1"/>
</dbReference>
<name>A0ABY5PEN0_9ACTN</name>
<keyword evidence="4" id="KW-1185">Reference proteome</keyword>
<sequence length="310" mass="33859">MRDLLDRQLLYVTGKGGVGKTTVALAAALAAAQRGRRTILAEVGGQQRIPRIFGRTGAAPGEEVKLRDGLWTVSIDPVLGLEHFVAQQLRSRPLTQILTRSNVFKTFVDAAPGARELVTIGAIWDLVQERRWHKGLPSYDLVVVDAPASGHGVAMLRTPKTFGDIARVGPLAQQAYRIAEWLQDGRRAGYLAVALAQEMPVAETIELERTLRTTLGRPLEAVLVNQILPRRFNAAEQEEVAALPGDEPRVHGVRRIVASHAERVRVQQAQLSKLRRGTDASVGTLPFIIRPALELDDIEGLSPRVQATIG</sequence>
<accession>A0ABY5PEN0</accession>
<dbReference type="Gene3D" id="3.40.50.300">
    <property type="entry name" value="P-loop containing nucleotide triphosphate hydrolases"/>
    <property type="match status" value="1"/>
</dbReference>
<protein>
    <recommendedName>
        <fullName evidence="2">ArsA/GET3 Anion-transporting ATPase-like domain-containing protein</fullName>
    </recommendedName>
</protein>
<dbReference type="Proteomes" id="UP001058860">
    <property type="component" value="Chromosome"/>
</dbReference>
<dbReference type="Pfam" id="PF02374">
    <property type="entry name" value="ArsA_ATPase"/>
    <property type="match status" value="1"/>
</dbReference>
<comment type="similarity">
    <text evidence="1">Belongs to the arsA ATPase family.</text>
</comment>
<evidence type="ECO:0000313" key="3">
    <source>
        <dbReference type="EMBL" id="UUY02872.1"/>
    </source>
</evidence>
<evidence type="ECO:0000313" key="4">
    <source>
        <dbReference type="Proteomes" id="UP001058860"/>
    </source>
</evidence>
<proteinExistence type="inferred from homology"/>
<evidence type="ECO:0000259" key="2">
    <source>
        <dbReference type="Pfam" id="PF02374"/>
    </source>
</evidence>
<organism evidence="3 4">
    <name type="scientific">Svornostia abyssi</name>
    <dbReference type="NCBI Taxonomy" id="2898438"/>
    <lineage>
        <taxon>Bacteria</taxon>
        <taxon>Bacillati</taxon>
        <taxon>Actinomycetota</taxon>
        <taxon>Thermoleophilia</taxon>
        <taxon>Solirubrobacterales</taxon>
        <taxon>Baekduiaceae</taxon>
        <taxon>Svornostia</taxon>
    </lineage>
</organism>
<dbReference type="PANTHER" id="PTHR10803">
    <property type="entry name" value="ARSENICAL PUMP-DRIVING ATPASE ARSENITE-TRANSLOCATING ATPASE"/>
    <property type="match status" value="1"/>
</dbReference>
<dbReference type="PANTHER" id="PTHR10803:SF3">
    <property type="entry name" value="ATPASE GET3"/>
    <property type="match status" value="1"/>
</dbReference>
<gene>
    <name evidence="3" type="ORF">LRS13_19625</name>
</gene>